<keyword evidence="5" id="KW-0408">Iron</keyword>
<dbReference type="InterPro" id="IPR044862">
    <property type="entry name" value="Pro_4_hyd_alph_FE2OG_OXY"/>
</dbReference>
<reference evidence="7 8" key="1">
    <citation type="submission" date="2024-03" db="EMBL/GenBank/DDBJ databases">
        <title>Aureococcus anophagefferens CCMP1851 and Kratosvirus quantuckense: Draft genome of a second virus-susceptible host strain in the model system.</title>
        <authorList>
            <person name="Chase E."/>
            <person name="Truchon A.R."/>
            <person name="Schepens W."/>
            <person name="Wilhelm S.W."/>
        </authorList>
    </citation>
    <scope>NUCLEOTIDE SEQUENCE [LARGE SCALE GENOMIC DNA]</scope>
    <source>
        <strain evidence="7 8">CCMP1851</strain>
    </source>
</reference>
<evidence type="ECO:0000313" key="7">
    <source>
        <dbReference type="EMBL" id="KAK7239586.1"/>
    </source>
</evidence>
<keyword evidence="2" id="KW-0479">Metal-binding</keyword>
<evidence type="ECO:0000313" key="8">
    <source>
        <dbReference type="Proteomes" id="UP001363151"/>
    </source>
</evidence>
<dbReference type="InterPro" id="IPR045054">
    <property type="entry name" value="P4HA-like"/>
</dbReference>
<sequence>MSGDRERAEPSSALALPLVLAVPVFAAYVLSAAPPATVRRGVTFVNPYPTRRELLRVVGGDATLVATLNASGGEHVVELRDGDVYGWRERSRKRPRPIEESVTLRGGDARDVYVLGDALGGDATFKNGSPRTVTATHRSGNASNASRLLPNETAVFRVRSGDFVDWATDELRHRTVVDYAGHGGHVFEGTGALFDLCASATPASRPLRRTSFLEDGAKRKVEVLSEAPYVAFLPDWTTADDCDALRKAAEEAELHDAVVSGQRTSVRRSRNAMLEWDAADPGSVVNRLAARAHAFARRTARLDVDAGPHAEPLNFIRYAEAGEYRAHCDGVCRRYPYKRGGRVATMIHYCTAPGGGGATVFPNAGLKVAPRARGALFFAYKDPDTGLMDHGSTEHGGCLVTNGTKEITTVWMREDLSAKHPWRGYYDAGIT</sequence>
<evidence type="ECO:0000256" key="2">
    <source>
        <dbReference type="ARBA" id="ARBA00022723"/>
    </source>
</evidence>
<proteinExistence type="predicted"/>
<dbReference type="InterPro" id="IPR006620">
    <property type="entry name" value="Pro_4_hyd_alph"/>
</dbReference>
<gene>
    <name evidence="7" type="ORF">SO694_00028159</name>
</gene>
<name>A0ABR1FVF2_AURAN</name>
<evidence type="ECO:0000256" key="1">
    <source>
        <dbReference type="ARBA" id="ARBA00001961"/>
    </source>
</evidence>
<evidence type="ECO:0000256" key="5">
    <source>
        <dbReference type="ARBA" id="ARBA00023004"/>
    </source>
</evidence>
<evidence type="ECO:0000256" key="3">
    <source>
        <dbReference type="ARBA" id="ARBA00022964"/>
    </source>
</evidence>
<dbReference type="PANTHER" id="PTHR10869">
    <property type="entry name" value="PROLYL 4-HYDROXYLASE ALPHA SUBUNIT"/>
    <property type="match status" value="1"/>
</dbReference>
<evidence type="ECO:0000259" key="6">
    <source>
        <dbReference type="PROSITE" id="PS51471"/>
    </source>
</evidence>
<dbReference type="EMBL" id="JBBJCI010000223">
    <property type="protein sequence ID" value="KAK7239586.1"/>
    <property type="molecule type" value="Genomic_DNA"/>
</dbReference>
<dbReference type="SMART" id="SM00702">
    <property type="entry name" value="P4Hc"/>
    <property type="match status" value="1"/>
</dbReference>
<organism evidence="7 8">
    <name type="scientific">Aureococcus anophagefferens</name>
    <name type="common">Harmful bloom alga</name>
    <dbReference type="NCBI Taxonomy" id="44056"/>
    <lineage>
        <taxon>Eukaryota</taxon>
        <taxon>Sar</taxon>
        <taxon>Stramenopiles</taxon>
        <taxon>Ochrophyta</taxon>
        <taxon>Pelagophyceae</taxon>
        <taxon>Pelagomonadales</taxon>
        <taxon>Pelagomonadaceae</taxon>
        <taxon>Aureococcus</taxon>
    </lineage>
</organism>
<keyword evidence="4" id="KW-0560">Oxidoreductase</keyword>
<evidence type="ECO:0000256" key="4">
    <source>
        <dbReference type="ARBA" id="ARBA00023002"/>
    </source>
</evidence>
<dbReference type="Proteomes" id="UP001363151">
    <property type="component" value="Unassembled WGS sequence"/>
</dbReference>
<dbReference type="InterPro" id="IPR005123">
    <property type="entry name" value="Oxoglu/Fe-dep_dioxygenase_dom"/>
</dbReference>
<keyword evidence="8" id="KW-1185">Reference proteome</keyword>
<feature type="domain" description="Fe2OG dioxygenase" evidence="6">
    <location>
        <begin position="308"/>
        <end position="414"/>
    </location>
</feature>
<comment type="cofactor">
    <cofactor evidence="1">
        <name>L-ascorbate</name>
        <dbReference type="ChEBI" id="CHEBI:38290"/>
    </cofactor>
</comment>
<dbReference type="Gene3D" id="2.60.120.620">
    <property type="entry name" value="q2cbj1_9rhob like domain"/>
    <property type="match status" value="1"/>
</dbReference>
<dbReference type="PANTHER" id="PTHR10869:SF226">
    <property type="entry name" value="PROLYL 4-HYDROXYLASE ALPHA SUBUNIT DOMAIN-CONTAINING PROTEIN"/>
    <property type="match status" value="1"/>
</dbReference>
<dbReference type="PROSITE" id="PS51471">
    <property type="entry name" value="FE2OG_OXY"/>
    <property type="match status" value="1"/>
</dbReference>
<keyword evidence="3" id="KW-0223">Dioxygenase</keyword>
<dbReference type="Pfam" id="PF13640">
    <property type="entry name" value="2OG-FeII_Oxy_3"/>
    <property type="match status" value="1"/>
</dbReference>
<protein>
    <submittedName>
        <fullName evidence="7">Procollagen-proline 4-dioxygenase</fullName>
    </submittedName>
</protein>
<accession>A0ABR1FVF2</accession>
<comment type="caution">
    <text evidence="7">The sequence shown here is derived from an EMBL/GenBank/DDBJ whole genome shotgun (WGS) entry which is preliminary data.</text>
</comment>